<dbReference type="SMART" id="SM00947">
    <property type="entry name" value="Pro_CA"/>
    <property type="match status" value="1"/>
</dbReference>
<reference evidence="9" key="1">
    <citation type="submission" date="2021-02" db="EMBL/GenBank/DDBJ databases">
        <authorList>
            <person name="Syme A R."/>
            <person name="Syme A R."/>
            <person name="Moolhuijzen P."/>
        </authorList>
    </citation>
    <scope>NUCLEOTIDE SEQUENCE</scope>
    <source>
        <strain evidence="9">W1-1</strain>
    </source>
</reference>
<proteinExistence type="inferred from homology"/>
<comment type="catalytic activity">
    <reaction evidence="6 8">
        <text>hydrogencarbonate + H(+) = CO2 + H2O</text>
        <dbReference type="Rhea" id="RHEA:10748"/>
        <dbReference type="ChEBI" id="CHEBI:15377"/>
        <dbReference type="ChEBI" id="CHEBI:15378"/>
        <dbReference type="ChEBI" id="CHEBI:16526"/>
        <dbReference type="ChEBI" id="CHEBI:17544"/>
        <dbReference type="EC" id="4.2.1.1"/>
    </reaction>
</comment>
<dbReference type="AlphaFoldDB" id="A0A6S6VTT8"/>
<dbReference type="PANTHER" id="PTHR11002:SF76">
    <property type="entry name" value="CARBONIC ANHYDRASE"/>
    <property type="match status" value="1"/>
</dbReference>
<name>A0A6S6VTT8_9PLEO</name>
<comment type="similarity">
    <text evidence="1 8">Belongs to the beta-class carbonic anhydrase family.</text>
</comment>
<protein>
    <recommendedName>
        <fullName evidence="2 8">Carbonic anhydrase</fullName>
        <ecNumber evidence="2 8">4.2.1.1</ecNumber>
    </recommendedName>
    <alternativeName>
        <fullName evidence="8">Carbonate dehydratase</fullName>
    </alternativeName>
</protein>
<keyword evidence="3 7" id="KW-0479">Metal-binding</keyword>
<dbReference type="GO" id="GO:0008270">
    <property type="term" value="F:zinc ion binding"/>
    <property type="evidence" value="ECO:0007669"/>
    <property type="project" value="UniProtKB-UniRule"/>
</dbReference>
<dbReference type="GO" id="GO:0004089">
    <property type="term" value="F:carbonate dehydratase activity"/>
    <property type="evidence" value="ECO:0007669"/>
    <property type="project" value="UniProtKB-UniRule"/>
</dbReference>
<dbReference type="GO" id="GO:0015976">
    <property type="term" value="P:carbon utilization"/>
    <property type="evidence" value="ECO:0007669"/>
    <property type="project" value="InterPro"/>
</dbReference>
<keyword evidence="4 7" id="KW-0862">Zinc</keyword>
<dbReference type="GO" id="GO:0034599">
    <property type="term" value="P:cellular response to oxidative stress"/>
    <property type="evidence" value="ECO:0007669"/>
    <property type="project" value="TreeGrafter"/>
</dbReference>
<dbReference type="CDD" id="cd00883">
    <property type="entry name" value="beta_CA_cladeA"/>
    <property type="match status" value="1"/>
</dbReference>
<dbReference type="SUPFAM" id="SSF53056">
    <property type="entry name" value="beta-carbonic anhydrase, cab"/>
    <property type="match status" value="1"/>
</dbReference>
<keyword evidence="5 8" id="KW-0456">Lyase</keyword>
<comment type="cofactor">
    <cofactor evidence="7">
        <name>Zn(2+)</name>
        <dbReference type="ChEBI" id="CHEBI:29105"/>
    </cofactor>
    <text evidence="7">Binds 1 zinc ion per subunit.</text>
</comment>
<evidence type="ECO:0000256" key="6">
    <source>
        <dbReference type="ARBA" id="ARBA00048348"/>
    </source>
</evidence>
<dbReference type="GO" id="GO:0071244">
    <property type="term" value="P:cellular response to carbon dioxide"/>
    <property type="evidence" value="ECO:0007669"/>
    <property type="project" value="TreeGrafter"/>
</dbReference>
<dbReference type="InterPro" id="IPR001765">
    <property type="entry name" value="Carbonic_anhydrase"/>
</dbReference>
<dbReference type="InterPro" id="IPR036874">
    <property type="entry name" value="Carbonic_anhydrase_sf"/>
</dbReference>
<dbReference type="EMBL" id="HG992977">
    <property type="protein sequence ID" value="CAE6995616.1"/>
    <property type="molecule type" value="Genomic_DNA"/>
</dbReference>
<sequence length="217" mass="23457">MTVIIDPLTPLLTGNTLYRDRTTTANPTFFTTLALGQSPSILWIGCADSRVPETTVCHCAPGDIFVHRNIANTVHVDDVNAASVVEYAVAHLRVRTVVVCGHTKCGGVGAALGDEVLGGALDVWLGPVRRLRRQHETELDALPDDDARAVRLAELNVRRSVDALREHPAVKKAIAERGLGLHGLIYDIGAGHLRVIDEEDGKLKNGSHQSDKKNGRN</sequence>
<evidence type="ECO:0000313" key="10">
    <source>
        <dbReference type="Proteomes" id="UP000472372"/>
    </source>
</evidence>
<accession>A0A6S6VTT8</accession>
<dbReference type="Gene3D" id="3.40.1050.10">
    <property type="entry name" value="Carbonic anhydrase"/>
    <property type="match status" value="1"/>
</dbReference>
<evidence type="ECO:0000256" key="2">
    <source>
        <dbReference type="ARBA" id="ARBA00012925"/>
    </source>
</evidence>
<feature type="binding site" evidence="7">
    <location>
        <position position="48"/>
    </location>
    <ligand>
        <name>Zn(2+)</name>
        <dbReference type="ChEBI" id="CHEBI:29105"/>
    </ligand>
</feature>
<evidence type="ECO:0000256" key="1">
    <source>
        <dbReference type="ARBA" id="ARBA00006217"/>
    </source>
</evidence>
<evidence type="ECO:0000256" key="7">
    <source>
        <dbReference type="PIRSR" id="PIRSR601765-1"/>
    </source>
</evidence>
<feature type="binding site" evidence="7">
    <location>
        <position position="102"/>
    </location>
    <ligand>
        <name>Zn(2+)</name>
        <dbReference type="ChEBI" id="CHEBI:29105"/>
    </ligand>
</feature>
<feature type="binding site" evidence="7">
    <location>
        <position position="105"/>
    </location>
    <ligand>
        <name>Zn(2+)</name>
        <dbReference type="ChEBI" id="CHEBI:29105"/>
    </ligand>
</feature>
<evidence type="ECO:0000313" key="9">
    <source>
        <dbReference type="EMBL" id="CAE6995616.1"/>
    </source>
</evidence>
<dbReference type="EC" id="4.2.1.1" evidence="2 8"/>
<dbReference type="GO" id="GO:0005737">
    <property type="term" value="C:cytoplasm"/>
    <property type="evidence" value="ECO:0007669"/>
    <property type="project" value="TreeGrafter"/>
</dbReference>
<evidence type="ECO:0000256" key="4">
    <source>
        <dbReference type="ARBA" id="ARBA00022833"/>
    </source>
</evidence>
<comment type="function">
    <text evidence="8">Reversible hydration of carbon dioxide.</text>
</comment>
<organism evidence="9 10">
    <name type="scientific">Pyrenophora teres f. teres</name>
    <dbReference type="NCBI Taxonomy" id="97479"/>
    <lineage>
        <taxon>Eukaryota</taxon>
        <taxon>Fungi</taxon>
        <taxon>Dikarya</taxon>
        <taxon>Ascomycota</taxon>
        <taxon>Pezizomycotina</taxon>
        <taxon>Dothideomycetes</taxon>
        <taxon>Pleosporomycetidae</taxon>
        <taxon>Pleosporales</taxon>
        <taxon>Pleosporineae</taxon>
        <taxon>Pleosporaceae</taxon>
        <taxon>Pyrenophora</taxon>
    </lineage>
</organism>
<dbReference type="Proteomes" id="UP000472372">
    <property type="component" value="Chromosome 1"/>
</dbReference>
<gene>
    <name evidence="9" type="ORF">PTTW11_00146</name>
</gene>
<dbReference type="PANTHER" id="PTHR11002">
    <property type="entry name" value="CARBONIC ANHYDRASE"/>
    <property type="match status" value="1"/>
</dbReference>
<dbReference type="InterPro" id="IPR015892">
    <property type="entry name" value="Carbonic_anhydrase_CS"/>
</dbReference>
<evidence type="ECO:0000256" key="3">
    <source>
        <dbReference type="ARBA" id="ARBA00022723"/>
    </source>
</evidence>
<dbReference type="Pfam" id="PF00484">
    <property type="entry name" value="Pro_CA"/>
    <property type="match status" value="1"/>
</dbReference>
<dbReference type="PROSITE" id="PS00705">
    <property type="entry name" value="PROK_CO2_ANHYDRASE_2"/>
    <property type="match status" value="1"/>
</dbReference>
<feature type="binding site" evidence="7">
    <location>
        <position position="46"/>
    </location>
    <ligand>
        <name>Zn(2+)</name>
        <dbReference type="ChEBI" id="CHEBI:29105"/>
    </ligand>
</feature>
<evidence type="ECO:0000256" key="8">
    <source>
        <dbReference type="RuleBase" id="RU003956"/>
    </source>
</evidence>
<evidence type="ECO:0000256" key="5">
    <source>
        <dbReference type="ARBA" id="ARBA00023239"/>
    </source>
</evidence>